<dbReference type="InterPro" id="IPR036318">
    <property type="entry name" value="FAD-bd_PCMH-like_sf"/>
</dbReference>
<organism evidence="15 16">
    <name type="scientific">Mediterraneibacter catenae</name>
    <dbReference type="NCBI Taxonomy" id="2594882"/>
    <lineage>
        <taxon>Bacteria</taxon>
        <taxon>Bacillati</taxon>
        <taxon>Bacillota</taxon>
        <taxon>Clostridia</taxon>
        <taxon>Lachnospirales</taxon>
        <taxon>Lachnospiraceae</taxon>
        <taxon>Mediterraneibacter</taxon>
    </lineage>
</organism>
<evidence type="ECO:0000256" key="10">
    <source>
        <dbReference type="PROSITE-ProRule" id="PRU01193"/>
    </source>
</evidence>
<feature type="domain" description="CBS" evidence="13">
    <location>
        <begin position="291"/>
        <end position="348"/>
    </location>
</feature>
<keyword evidence="3" id="KW-1003">Cell membrane</keyword>
<evidence type="ECO:0000259" key="13">
    <source>
        <dbReference type="PROSITE" id="PS51371"/>
    </source>
</evidence>
<dbReference type="SUPFAM" id="SSF56176">
    <property type="entry name" value="FAD-binding/transporter-associated domain-like"/>
    <property type="match status" value="1"/>
</dbReference>
<dbReference type="PROSITE" id="PS51371">
    <property type="entry name" value="CBS"/>
    <property type="match status" value="2"/>
</dbReference>
<proteinExistence type="inferred from homology"/>
<sequence>MDADPAGNTILFDLLLLLFFTLMNAFFAGAEMAVVSVNKNRIRSLAEEGNKKAKVIEGLFDDSTKFLSTIQVAITFAGFYSSASAASSISPVLAEWMHGAGIPYSSQIAHNGVTLVLMFFNLVFGELVPKRIALQKAEAFSMMTVMPIHYISIILSPFIKLLSFSTKLVLRILHMKTEDQEEAVTEEEIKALLKMGNESGTFDDDEREMIDSVFAFDDRNAREIMVPRRDVVTIDINEPFEELIDEILETRHNRIPVYEENIDNIIGVLHVKDVMIELRKNSPEQMNIREMLHEPFFVPETKEADELFRTMQASRRHMAILVDEYGGFSGIVTIEDLVEEIMGDINEEYEEVIPEIEPISEDDYRLDGGLLIDDLNEELDLKLETENYDTLSGYLIEKLGHIPAKDDRDVIEEGNLIFTVEEVKDNRISRVRLKILPLQVSEEDSEEREGKKKQRRASEKEEDRD</sequence>
<feature type="region of interest" description="Disordered" evidence="11">
    <location>
        <begin position="440"/>
        <end position="465"/>
    </location>
</feature>
<dbReference type="Proteomes" id="UP000322025">
    <property type="component" value="Unassembled WGS sequence"/>
</dbReference>
<dbReference type="Pfam" id="PF03471">
    <property type="entry name" value="CorC_HlyC"/>
    <property type="match status" value="1"/>
</dbReference>
<feature type="domain" description="CNNM transmembrane" evidence="14">
    <location>
        <begin position="6"/>
        <end position="206"/>
    </location>
</feature>
<dbReference type="InterPro" id="IPR051676">
    <property type="entry name" value="UPF0053_domain"/>
</dbReference>
<evidence type="ECO:0000256" key="8">
    <source>
        <dbReference type="ARBA" id="ARBA00023136"/>
    </source>
</evidence>
<keyword evidence="4 10" id="KW-0812">Transmembrane</keyword>
<dbReference type="InterPro" id="IPR002550">
    <property type="entry name" value="CNNM"/>
</dbReference>
<comment type="caution">
    <text evidence="15">The sequence shown here is derived from an EMBL/GenBank/DDBJ whole genome shotgun (WGS) entry which is preliminary data.</text>
</comment>
<accession>A0A5M9HXT9</accession>
<dbReference type="InterPro" id="IPR000644">
    <property type="entry name" value="CBS_dom"/>
</dbReference>
<gene>
    <name evidence="15" type="ORF">FNY66_14550</name>
</gene>
<dbReference type="FunFam" id="3.10.580.10:FF:000002">
    <property type="entry name" value="Magnesium/cobalt efflux protein CorC"/>
    <property type="match status" value="1"/>
</dbReference>
<dbReference type="RefSeq" id="WP_087152548.1">
    <property type="nucleotide sequence ID" value="NZ_VMSO01000034.1"/>
</dbReference>
<reference evidence="15 16" key="1">
    <citation type="submission" date="2019-07" db="EMBL/GenBank/DDBJ databases">
        <authorList>
            <person name="Wongkuna S."/>
            <person name="Scaria J."/>
        </authorList>
    </citation>
    <scope>NUCLEOTIDE SEQUENCE [LARGE SCALE GENOMIC DNA]</scope>
    <source>
        <strain evidence="15 16">SW178</strain>
    </source>
</reference>
<evidence type="ECO:0000313" key="16">
    <source>
        <dbReference type="Proteomes" id="UP000322025"/>
    </source>
</evidence>
<evidence type="ECO:0000256" key="7">
    <source>
        <dbReference type="ARBA" id="ARBA00023122"/>
    </source>
</evidence>
<feature type="domain" description="CBS" evidence="13">
    <location>
        <begin position="225"/>
        <end position="284"/>
    </location>
</feature>
<dbReference type="GO" id="GO:0050660">
    <property type="term" value="F:flavin adenine dinucleotide binding"/>
    <property type="evidence" value="ECO:0007669"/>
    <property type="project" value="InterPro"/>
</dbReference>
<dbReference type="InterPro" id="IPR046342">
    <property type="entry name" value="CBS_dom_sf"/>
</dbReference>
<evidence type="ECO:0000256" key="2">
    <source>
        <dbReference type="ARBA" id="ARBA00006337"/>
    </source>
</evidence>
<keyword evidence="7 9" id="KW-0129">CBS domain</keyword>
<keyword evidence="8 10" id="KW-0472">Membrane</keyword>
<dbReference type="GO" id="GO:0005886">
    <property type="term" value="C:plasma membrane"/>
    <property type="evidence" value="ECO:0007669"/>
    <property type="project" value="UniProtKB-SubCell"/>
</dbReference>
<dbReference type="SUPFAM" id="SSF54631">
    <property type="entry name" value="CBS-domain pair"/>
    <property type="match status" value="1"/>
</dbReference>
<dbReference type="PANTHER" id="PTHR43099">
    <property type="entry name" value="UPF0053 PROTEIN YRKA"/>
    <property type="match status" value="1"/>
</dbReference>
<feature type="transmembrane region" description="Helical" evidence="12">
    <location>
        <begin position="14"/>
        <end position="35"/>
    </location>
</feature>
<dbReference type="Gene3D" id="3.30.465.10">
    <property type="match status" value="1"/>
</dbReference>
<dbReference type="InterPro" id="IPR044751">
    <property type="entry name" value="Ion_transp-like_CBS"/>
</dbReference>
<evidence type="ECO:0000256" key="6">
    <source>
        <dbReference type="ARBA" id="ARBA00022989"/>
    </source>
</evidence>
<feature type="transmembrane region" description="Helical" evidence="12">
    <location>
        <begin position="108"/>
        <end position="128"/>
    </location>
</feature>
<dbReference type="InterPro" id="IPR016169">
    <property type="entry name" value="FAD-bd_PCMH_sub2"/>
</dbReference>
<dbReference type="CDD" id="cd04590">
    <property type="entry name" value="CBS_pair_CorC_HlyC_assoc"/>
    <property type="match status" value="1"/>
</dbReference>
<comment type="similarity">
    <text evidence="2">Belongs to the UPF0053 family.</text>
</comment>
<dbReference type="AlphaFoldDB" id="A0A5M9HXT9"/>
<feature type="compositionally biased region" description="Basic and acidic residues" evidence="11">
    <location>
        <begin position="456"/>
        <end position="465"/>
    </location>
</feature>
<dbReference type="EMBL" id="VMSO01000034">
    <property type="protein sequence ID" value="KAA8500251.1"/>
    <property type="molecule type" value="Genomic_DNA"/>
</dbReference>
<evidence type="ECO:0000259" key="14">
    <source>
        <dbReference type="PROSITE" id="PS51846"/>
    </source>
</evidence>
<keyword evidence="16" id="KW-1185">Reference proteome</keyword>
<evidence type="ECO:0000256" key="11">
    <source>
        <dbReference type="SAM" id="MobiDB-lite"/>
    </source>
</evidence>
<dbReference type="SMART" id="SM01091">
    <property type="entry name" value="CorC_HlyC"/>
    <property type="match status" value="1"/>
</dbReference>
<evidence type="ECO:0000256" key="12">
    <source>
        <dbReference type="SAM" id="Phobius"/>
    </source>
</evidence>
<evidence type="ECO:0000256" key="4">
    <source>
        <dbReference type="ARBA" id="ARBA00022692"/>
    </source>
</evidence>
<evidence type="ECO:0000256" key="3">
    <source>
        <dbReference type="ARBA" id="ARBA00022475"/>
    </source>
</evidence>
<dbReference type="Gene3D" id="3.10.580.10">
    <property type="entry name" value="CBS-domain"/>
    <property type="match status" value="1"/>
</dbReference>
<dbReference type="PANTHER" id="PTHR43099:SF2">
    <property type="entry name" value="UPF0053 PROTEIN YRKA"/>
    <property type="match status" value="1"/>
</dbReference>
<keyword evidence="5" id="KW-0677">Repeat</keyword>
<dbReference type="Pfam" id="PF01595">
    <property type="entry name" value="CNNM"/>
    <property type="match status" value="1"/>
</dbReference>
<dbReference type="SMART" id="SM00116">
    <property type="entry name" value="CBS"/>
    <property type="match status" value="2"/>
</dbReference>
<evidence type="ECO:0000256" key="1">
    <source>
        <dbReference type="ARBA" id="ARBA00004651"/>
    </source>
</evidence>
<dbReference type="OrthoDB" id="9798188at2"/>
<name>A0A5M9HXT9_9FIRM</name>
<dbReference type="Pfam" id="PF00571">
    <property type="entry name" value="CBS"/>
    <property type="match status" value="2"/>
</dbReference>
<dbReference type="PROSITE" id="PS51846">
    <property type="entry name" value="CNNM"/>
    <property type="match status" value="1"/>
</dbReference>
<keyword evidence="6 10" id="KW-1133">Transmembrane helix</keyword>
<feature type="transmembrane region" description="Helical" evidence="12">
    <location>
        <begin position="66"/>
        <end position="88"/>
    </location>
</feature>
<comment type="subcellular location">
    <subcellularLocation>
        <location evidence="1">Cell membrane</location>
        <topology evidence="1">Multi-pass membrane protein</topology>
    </subcellularLocation>
</comment>
<protein>
    <submittedName>
        <fullName evidence="15">HlyC/CorC family transporter</fullName>
    </submittedName>
</protein>
<feature type="transmembrane region" description="Helical" evidence="12">
    <location>
        <begin position="140"/>
        <end position="159"/>
    </location>
</feature>
<dbReference type="InterPro" id="IPR005170">
    <property type="entry name" value="Transptr-assoc_dom"/>
</dbReference>
<evidence type="ECO:0000313" key="15">
    <source>
        <dbReference type="EMBL" id="KAA8500251.1"/>
    </source>
</evidence>
<evidence type="ECO:0000256" key="5">
    <source>
        <dbReference type="ARBA" id="ARBA00022737"/>
    </source>
</evidence>
<evidence type="ECO:0000256" key="9">
    <source>
        <dbReference type="PROSITE-ProRule" id="PRU00703"/>
    </source>
</evidence>